<evidence type="ECO:0000256" key="1">
    <source>
        <dbReference type="SAM" id="Phobius"/>
    </source>
</evidence>
<organism evidence="2 3">
    <name type="scientific">Brucella daejeonensis</name>
    <dbReference type="NCBI Taxonomy" id="659015"/>
    <lineage>
        <taxon>Bacteria</taxon>
        <taxon>Pseudomonadati</taxon>
        <taxon>Pseudomonadota</taxon>
        <taxon>Alphaproteobacteria</taxon>
        <taxon>Hyphomicrobiales</taxon>
        <taxon>Brucellaceae</taxon>
        <taxon>Brucella/Ochrobactrum group</taxon>
        <taxon>Brucella</taxon>
    </lineage>
</organism>
<feature type="transmembrane region" description="Helical" evidence="1">
    <location>
        <begin position="16"/>
        <end position="37"/>
    </location>
</feature>
<dbReference type="RefSeq" id="WP_183651435.1">
    <property type="nucleotide sequence ID" value="NZ_JACIJG010000006.1"/>
</dbReference>
<accession>A0A7W9EL86</accession>
<sequence length="87" mass="9187">MRLEVRSKTELNQTGWVGAALLILGPLAMAFSVIMLVNAPRYSVGSNPAQAWAVVCALASVLPFVGYVMFSIGKETTSVAVSGEDVK</sequence>
<feature type="transmembrane region" description="Helical" evidence="1">
    <location>
        <begin position="49"/>
        <end position="70"/>
    </location>
</feature>
<dbReference type="AlphaFoldDB" id="A0A7W9EL86"/>
<protein>
    <submittedName>
        <fullName evidence="2">Uncharacterized protein</fullName>
    </submittedName>
</protein>
<name>A0A7W9EL86_9HYPH</name>
<keyword evidence="1" id="KW-0472">Membrane</keyword>
<keyword evidence="1" id="KW-1133">Transmembrane helix</keyword>
<reference evidence="2 3" key="1">
    <citation type="submission" date="2020-08" db="EMBL/GenBank/DDBJ databases">
        <title>Genomic Encyclopedia of Type Strains, Phase IV (KMG-IV): sequencing the most valuable type-strain genomes for metagenomic binning, comparative biology and taxonomic classification.</title>
        <authorList>
            <person name="Goeker M."/>
        </authorList>
    </citation>
    <scope>NUCLEOTIDE SEQUENCE [LARGE SCALE GENOMIC DNA]</scope>
    <source>
        <strain evidence="2 3">DSM 26944</strain>
    </source>
</reference>
<dbReference type="EMBL" id="JACIJG010000006">
    <property type="protein sequence ID" value="MBB5702148.1"/>
    <property type="molecule type" value="Genomic_DNA"/>
</dbReference>
<keyword evidence="3" id="KW-1185">Reference proteome</keyword>
<evidence type="ECO:0000313" key="2">
    <source>
        <dbReference type="EMBL" id="MBB5702148.1"/>
    </source>
</evidence>
<gene>
    <name evidence="2" type="ORF">FHS76_002023</name>
</gene>
<keyword evidence="1" id="KW-0812">Transmembrane</keyword>
<evidence type="ECO:0000313" key="3">
    <source>
        <dbReference type="Proteomes" id="UP000555546"/>
    </source>
</evidence>
<dbReference type="Proteomes" id="UP000555546">
    <property type="component" value="Unassembled WGS sequence"/>
</dbReference>
<proteinExistence type="predicted"/>
<comment type="caution">
    <text evidence="2">The sequence shown here is derived from an EMBL/GenBank/DDBJ whole genome shotgun (WGS) entry which is preliminary data.</text>
</comment>